<comment type="caution">
    <text evidence="1">The sequence shown here is derived from an EMBL/GenBank/DDBJ whole genome shotgun (WGS) entry which is preliminary data.</text>
</comment>
<organism evidence="1 2">
    <name type="scientific">Paenibacillus solani</name>
    <dbReference type="NCBI Taxonomy" id="1705565"/>
    <lineage>
        <taxon>Bacteria</taxon>
        <taxon>Bacillati</taxon>
        <taxon>Bacillota</taxon>
        <taxon>Bacilli</taxon>
        <taxon>Bacillales</taxon>
        <taxon>Paenibacillaceae</taxon>
        <taxon>Paenibacillus</taxon>
    </lineage>
</organism>
<protein>
    <submittedName>
        <fullName evidence="1">Uncharacterized protein</fullName>
    </submittedName>
</protein>
<evidence type="ECO:0000313" key="2">
    <source>
        <dbReference type="Proteomes" id="UP000036932"/>
    </source>
</evidence>
<keyword evidence="2" id="KW-1185">Reference proteome</keyword>
<gene>
    <name evidence="1" type="ORF">AM231_16970</name>
</gene>
<dbReference type="PATRIC" id="fig|1705565.3.peg.296"/>
<dbReference type="InterPro" id="IPR029055">
    <property type="entry name" value="Ntn_hydrolases_N"/>
</dbReference>
<dbReference type="Gene3D" id="3.60.20.10">
    <property type="entry name" value="Glutamine Phosphoribosylpyrophosphate, subunit 1, domain 1"/>
    <property type="match status" value="1"/>
</dbReference>
<dbReference type="EMBL" id="LIUT01000002">
    <property type="protein sequence ID" value="KOR87596.1"/>
    <property type="molecule type" value="Genomic_DNA"/>
</dbReference>
<accession>A0A0M1NZE9</accession>
<sequence>MALDEFVYLDLSGKWMNTWKRVIGNQRKNTKTRRCKLMTMVIAHVWQNKIIIMADSRSSARDKDGKMLEFDDKANKIIEIQNKLFIGHAGLRKIPIGEHFDLNEITMHFIKMNQNKLFDYSGELIFRGLVETWNRTLSEKLGRNPFDLNNRFCLLMGIFENDNGKLIPKIHSYQSHFNEFQWGGTKAVIGDDPVYEIILPYYETDNADWTFDEIIDFYRKGFSEVMNKVETVGGPIDIFVLDEVPEKSYWLDRK</sequence>
<name>A0A0M1NZE9_9BACL</name>
<reference evidence="2" key="1">
    <citation type="submission" date="2015-08" db="EMBL/GenBank/DDBJ databases">
        <title>Genome sequencing project for genomic taxonomy and phylogenomics of Bacillus-like bacteria.</title>
        <authorList>
            <person name="Liu B."/>
            <person name="Wang J."/>
            <person name="Zhu Y."/>
            <person name="Liu G."/>
            <person name="Chen Q."/>
            <person name="Chen Z."/>
            <person name="Lan J."/>
            <person name="Che J."/>
            <person name="Ge C."/>
            <person name="Shi H."/>
            <person name="Pan Z."/>
            <person name="Liu X."/>
        </authorList>
    </citation>
    <scope>NUCLEOTIDE SEQUENCE [LARGE SCALE GENOMIC DNA]</scope>
    <source>
        <strain evidence="2">FJAT-22460</strain>
    </source>
</reference>
<evidence type="ECO:0000313" key="1">
    <source>
        <dbReference type="EMBL" id="KOR87596.1"/>
    </source>
</evidence>
<dbReference type="AlphaFoldDB" id="A0A0M1NZE9"/>
<dbReference type="Proteomes" id="UP000036932">
    <property type="component" value="Unassembled WGS sequence"/>
</dbReference>
<dbReference type="SUPFAM" id="SSF56235">
    <property type="entry name" value="N-terminal nucleophile aminohydrolases (Ntn hydrolases)"/>
    <property type="match status" value="1"/>
</dbReference>
<proteinExistence type="predicted"/>